<proteinExistence type="predicted"/>
<sequence length="75" mass="9031">MLHRPSMRLVEIWEWSGKDWGKMQVHFQMAMQSLYIFHRKILMELRAQVETRAEPIISGCQVDLHRVELPRQLLT</sequence>
<dbReference type="EMBL" id="AUNC01000004">
    <property type="protein sequence ID" value="KEO58785.1"/>
    <property type="molecule type" value="Genomic_DNA"/>
</dbReference>
<name>A0ABR4TTD5_9PROT</name>
<reference evidence="1 2" key="1">
    <citation type="submission" date="2013-07" db="EMBL/GenBank/DDBJ databases">
        <title>Thalassospira permensis NBRC 106175 Genome Sequencing.</title>
        <authorList>
            <person name="Lai Q."/>
            <person name="Shao Z."/>
        </authorList>
    </citation>
    <scope>NUCLEOTIDE SEQUENCE [LARGE SCALE GENOMIC DNA]</scope>
    <source>
        <strain evidence="1 2">NBRC 106175</strain>
    </source>
</reference>
<gene>
    <name evidence="1" type="ORF">SMB34_12245</name>
</gene>
<evidence type="ECO:0000313" key="2">
    <source>
        <dbReference type="Proteomes" id="UP000027463"/>
    </source>
</evidence>
<accession>A0ABR4TTD5</accession>
<organism evidence="1 2">
    <name type="scientific">Thalassospira permensis NBRC 106175</name>
    <dbReference type="NCBI Taxonomy" id="1353532"/>
    <lineage>
        <taxon>Bacteria</taxon>
        <taxon>Pseudomonadati</taxon>
        <taxon>Pseudomonadota</taxon>
        <taxon>Alphaproteobacteria</taxon>
        <taxon>Rhodospirillales</taxon>
        <taxon>Thalassospiraceae</taxon>
        <taxon>Thalassospira</taxon>
    </lineage>
</organism>
<protein>
    <submittedName>
        <fullName evidence="1">Uncharacterized protein</fullName>
    </submittedName>
</protein>
<dbReference type="Proteomes" id="UP000027463">
    <property type="component" value="Unassembled WGS sequence"/>
</dbReference>
<evidence type="ECO:0000313" key="1">
    <source>
        <dbReference type="EMBL" id="KEO58785.1"/>
    </source>
</evidence>
<keyword evidence="2" id="KW-1185">Reference proteome</keyword>
<comment type="caution">
    <text evidence="1">The sequence shown here is derived from an EMBL/GenBank/DDBJ whole genome shotgun (WGS) entry which is preliminary data.</text>
</comment>